<feature type="region of interest" description="Disordered" evidence="3">
    <location>
        <begin position="2029"/>
        <end position="2175"/>
    </location>
</feature>
<dbReference type="EMBL" id="CAMXCT030001645">
    <property type="protein sequence ID" value="CAL4779192.1"/>
    <property type="molecule type" value="Genomic_DNA"/>
</dbReference>
<keyword evidence="8" id="KW-1185">Reference proteome</keyword>
<feature type="coiled-coil region" evidence="2">
    <location>
        <begin position="511"/>
        <end position="538"/>
    </location>
</feature>
<dbReference type="EMBL" id="CAMXCT010001645">
    <property type="protein sequence ID" value="CAI3991880.1"/>
    <property type="molecule type" value="Genomic_DNA"/>
</dbReference>
<feature type="compositionally biased region" description="Low complexity" evidence="3">
    <location>
        <begin position="2160"/>
        <end position="2175"/>
    </location>
</feature>
<feature type="compositionally biased region" description="Polar residues" evidence="3">
    <location>
        <begin position="2129"/>
        <end position="2146"/>
    </location>
</feature>
<dbReference type="GO" id="GO:0008270">
    <property type="term" value="F:zinc ion binding"/>
    <property type="evidence" value="ECO:0007669"/>
    <property type="project" value="UniProtKB-KW"/>
</dbReference>
<feature type="compositionally biased region" description="Acidic residues" evidence="3">
    <location>
        <begin position="2041"/>
        <end position="2050"/>
    </location>
</feature>
<feature type="compositionally biased region" description="Basic and acidic residues" evidence="3">
    <location>
        <begin position="1750"/>
        <end position="1763"/>
    </location>
</feature>
<comment type="caution">
    <text evidence="6">The sequence shown here is derived from an EMBL/GenBank/DDBJ whole genome shotgun (WGS) entry which is preliminary data.</text>
</comment>
<reference evidence="6" key="1">
    <citation type="submission" date="2022-10" db="EMBL/GenBank/DDBJ databases">
        <authorList>
            <person name="Chen Y."/>
            <person name="Dougan E. K."/>
            <person name="Chan C."/>
            <person name="Rhodes N."/>
            <person name="Thang M."/>
        </authorList>
    </citation>
    <scope>NUCLEOTIDE SEQUENCE</scope>
</reference>
<feature type="compositionally biased region" description="Gly residues" evidence="3">
    <location>
        <begin position="133"/>
        <end position="143"/>
    </location>
</feature>
<feature type="compositionally biased region" description="Basic and acidic residues" evidence="3">
    <location>
        <begin position="938"/>
        <end position="949"/>
    </location>
</feature>
<dbReference type="PROSITE" id="PS50103">
    <property type="entry name" value="ZF_C3H1"/>
    <property type="match status" value="1"/>
</dbReference>
<dbReference type="Proteomes" id="UP001152797">
    <property type="component" value="Unassembled WGS sequence"/>
</dbReference>
<keyword evidence="1" id="KW-0863">Zinc-finger</keyword>
<evidence type="ECO:0000313" key="8">
    <source>
        <dbReference type="Proteomes" id="UP001152797"/>
    </source>
</evidence>
<dbReference type="GO" id="GO:0003676">
    <property type="term" value="F:nucleic acid binding"/>
    <property type="evidence" value="ECO:0007669"/>
    <property type="project" value="InterPro"/>
</dbReference>
<feature type="compositionally biased region" description="Basic and acidic residues" evidence="3">
    <location>
        <begin position="145"/>
        <end position="163"/>
    </location>
</feature>
<feature type="region of interest" description="Disordered" evidence="3">
    <location>
        <begin position="2003"/>
        <end position="2022"/>
    </location>
</feature>
<dbReference type="PROSITE" id="PS50158">
    <property type="entry name" value="ZF_CCHC"/>
    <property type="match status" value="1"/>
</dbReference>
<feature type="coiled-coil region" evidence="2">
    <location>
        <begin position="1067"/>
        <end position="1106"/>
    </location>
</feature>
<feature type="domain" description="CCHC-type" evidence="5">
    <location>
        <begin position="995"/>
        <end position="1011"/>
    </location>
</feature>
<feature type="compositionally biased region" description="Basic and acidic residues" evidence="3">
    <location>
        <begin position="2234"/>
        <end position="2252"/>
    </location>
</feature>
<feature type="domain" description="C3H1-type" evidence="4">
    <location>
        <begin position="963"/>
        <end position="991"/>
    </location>
</feature>
<dbReference type="SMART" id="SM00343">
    <property type="entry name" value="ZnF_C2HC"/>
    <property type="match status" value="1"/>
</dbReference>
<evidence type="ECO:0000256" key="1">
    <source>
        <dbReference type="PROSITE-ProRule" id="PRU00723"/>
    </source>
</evidence>
<evidence type="ECO:0000259" key="4">
    <source>
        <dbReference type="PROSITE" id="PS50103"/>
    </source>
</evidence>
<organism evidence="6">
    <name type="scientific">Cladocopium goreaui</name>
    <dbReference type="NCBI Taxonomy" id="2562237"/>
    <lineage>
        <taxon>Eukaryota</taxon>
        <taxon>Sar</taxon>
        <taxon>Alveolata</taxon>
        <taxon>Dinophyceae</taxon>
        <taxon>Suessiales</taxon>
        <taxon>Symbiodiniaceae</taxon>
        <taxon>Cladocopium</taxon>
    </lineage>
</organism>
<proteinExistence type="predicted"/>
<dbReference type="InterPro" id="IPR001878">
    <property type="entry name" value="Znf_CCHC"/>
</dbReference>
<reference evidence="7 8" key="2">
    <citation type="submission" date="2024-05" db="EMBL/GenBank/DDBJ databases">
        <authorList>
            <person name="Chen Y."/>
            <person name="Shah S."/>
            <person name="Dougan E. K."/>
            <person name="Thang M."/>
            <person name="Chan C."/>
        </authorList>
    </citation>
    <scope>NUCLEOTIDE SEQUENCE [LARGE SCALE GENOMIC DNA]</scope>
</reference>
<feature type="region of interest" description="Disordered" evidence="3">
    <location>
        <begin position="130"/>
        <end position="211"/>
    </location>
</feature>
<keyword evidence="1" id="KW-0862">Zinc</keyword>
<feature type="compositionally biased region" description="Basic and acidic residues" evidence="3">
    <location>
        <begin position="616"/>
        <end position="627"/>
    </location>
</feature>
<evidence type="ECO:0000313" key="7">
    <source>
        <dbReference type="EMBL" id="CAL4779192.1"/>
    </source>
</evidence>
<evidence type="ECO:0000313" key="6">
    <source>
        <dbReference type="EMBL" id="CAI3991880.1"/>
    </source>
</evidence>
<name>A0A9P1FZ02_9DINO</name>
<feature type="region of interest" description="Disordered" evidence="3">
    <location>
        <begin position="1007"/>
        <end position="1066"/>
    </location>
</feature>
<dbReference type="EMBL" id="CAMXCT020001645">
    <property type="protein sequence ID" value="CAL1145255.1"/>
    <property type="molecule type" value="Genomic_DNA"/>
</dbReference>
<feature type="compositionally biased region" description="Basic and acidic residues" evidence="3">
    <location>
        <begin position="200"/>
        <end position="211"/>
    </location>
</feature>
<evidence type="ECO:0000256" key="3">
    <source>
        <dbReference type="SAM" id="MobiDB-lite"/>
    </source>
</evidence>
<feature type="region of interest" description="Disordered" evidence="3">
    <location>
        <begin position="561"/>
        <end position="639"/>
    </location>
</feature>
<keyword evidence="2" id="KW-0175">Coiled coil</keyword>
<feature type="region of interest" description="Disordered" evidence="3">
    <location>
        <begin position="1639"/>
        <end position="1776"/>
    </location>
</feature>
<feature type="compositionally biased region" description="Basic and acidic residues" evidence="3">
    <location>
        <begin position="2004"/>
        <end position="2022"/>
    </location>
</feature>
<dbReference type="InterPro" id="IPR000571">
    <property type="entry name" value="Znf_CCCH"/>
</dbReference>
<feature type="compositionally biased region" description="Basic and acidic residues" evidence="3">
    <location>
        <begin position="561"/>
        <end position="576"/>
    </location>
</feature>
<feature type="compositionally biased region" description="Basic and acidic residues" evidence="3">
    <location>
        <begin position="272"/>
        <end position="330"/>
    </location>
</feature>
<feature type="compositionally biased region" description="Gly residues" evidence="3">
    <location>
        <begin position="389"/>
        <end position="398"/>
    </location>
</feature>
<feature type="compositionally biased region" description="Basic and acidic residues" evidence="3">
    <location>
        <begin position="2051"/>
        <end position="2066"/>
    </location>
</feature>
<accession>A0A9P1FZ02</accession>
<keyword evidence="1" id="KW-0479">Metal-binding</keyword>
<protein>
    <submittedName>
        <fullName evidence="7">Retrovirus-related Pol polyprotein from transposon TNT 1-94</fullName>
    </submittedName>
</protein>
<evidence type="ECO:0000256" key="2">
    <source>
        <dbReference type="SAM" id="Coils"/>
    </source>
</evidence>
<feature type="compositionally biased region" description="Basic and acidic residues" evidence="3">
    <location>
        <begin position="2096"/>
        <end position="2108"/>
    </location>
</feature>
<gene>
    <name evidence="6" type="ORF">C1SCF055_LOCUS18749</name>
</gene>
<feature type="compositionally biased region" description="Acidic residues" evidence="3">
    <location>
        <begin position="1646"/>
        <end position="1666"/>
    </location>
</feature>
<feature type="compositionally biased region" description="Basic and acidic residues" evidence="3">
    <location>
        <begin position="341"/>
        <end position="372"/>
    </location>
</feature>
<sequence length="2332" mass="261473">MDPDRLSRLGSVDARWWVTFRSRARARAFGAGFAALLVRFVTRPWCISLYTVDFGSWPVVSAPARTVVSASRVVQSPASSPRVVQRGLAKVITERARSAAPRARLVARNDGATNGAGAVVTVSRGSVRLVSSGGAGGTSGTSGAGKERRVEVEKKKAAPEVIKKVKAPRPISSEALKKAARPATPATPPPRGRTVLLPRQAEESKASVEYNEKNITQLRPYHKDDTHKDLWLKPFCLKKGSAELRERLRAQPDAMDVRRRRSEPQPAEGAEGPDHGSQEGADSKAREGDGRRLMAIEDAADAARKGEAKEDAQTGARLKDFPKGEAKEDAQLGVRTAARTGEAKEDAQTGARPKDFPGEATEDAQKGVDEGASRTTEAPRTGGSVVPNGGEGVVGGETPGRSFFTPTARGGKVTETPKEVAVMGPRGKPQSFGPLFTPEQAAKMDALRAQAPLLDTARARRECEEAARPKFLEDAQSIPRVEKFLEDAQSIPRVEEMKSYERELDRMNGFMDDVKLRMAEQQEEKTLLQKMLMETAENEAHWRSENAELRRVVEDLRRLRPPEDERRLRPPTEGRRPTPPPGVDVEDRWMKTPCPPHEIAIHTPPSPPEDPFATPEEPRSEEVKTGGRDGGAGGGIKEEEREMSMKALLAMMRNMQEIQKRMLERELKDKDEEKGLAGGVEWVRGQPELPRLPPWHHVNAPIDLNDWLSLVDPVMSDLTATSQKWWQLLVQEAQAWYATHQQMSPMERIHHEALPSKELEDPRWTRLERRASMMMLQAVPEAQREELVSAKRLTAMKVLCHLLVTYQPGGLAEKEVILSNLENPPEAQTVPDALQGLRKWMRWRRRAGELAVSEPDPFILLKGLGKVVKKSLEMNKELSFRVSLARNNLQVDSNPTSKSVGAFATHLMAELEQIAHLDPHTGMPKKATPPREQNPLKQEPRLKKLEGKEAGGGYKGDGKGKDARPGDVCRFFLTEHGCKKGKDCQWQHQVDDQKRCWNCGGKDHFADKCPRPSFRNPEGQKESKGEGKGARSLKKKDEDSPDGKKEKEEEKPKREDQDAENGKGQVIKELMEEANRMLRKITKEADSNKETKIDQLQKQLDELKSVKVLRLARLQEGGARGLLDSGATHPLRGRREGEKMKGYKEVTVSLAGGKEATLHVTKEGIMVAKNPGTEPIVPMGMVVDLLGCRVSWDEDEVCVTHPKKGKLEVVLRGGCPEVSRDDALMLIEEIEEKVRSIRPKTLHEQEEQQAKHEEMEWLQRILKEHPAFRKIPEDLRKKILEPPTDDVAMCGNRRQRKKWAKEGLILHLYAGEDEGYTFRRAFHEVGGDKSLVLEVDSLRDPKWDMLPQGKAFPALLRLALKGWLKMVMGGPNCRTRSVLRHRPLGEKEWGPRPLRSWHEDQEWGRKDLTEKERQRVEEDDILMLRMIMLFIVAEEVRKVNGVKTPTQFAIEQPAVPKEEEVVSWWKTGIWKMMVKIYGFKESTFDQWNWGGKAHKPTTVGGTIEVEAPPRIPGGKKREVEGKTPEELLKESRQLARWAPGMMRALAEQVVEKVCGIKPKMRPLSWDEHVRANHTPFRRDCRICQEAMAKASPHRKAGHARAGVLSLDLSGPFKRAKDILKGTHAKFLLVGVYTWIDPRPGGHPAPDEEEVEVPDEAPDLEEGDGEVDPEKRPRGRPRKDDLAMRKEEERKKWKEEGDAERAAEEAQRPQRGEPIEGGIFNDTDEEEAARVPAEEDAGRVREPEAAQADASRVREPEAAQEDTHTSSQSQQMAKKKKKTMDIVRAVQLFYLRLRSEGFVVNQIHTAPKEEEEEEERRVKMRRIQEVIRDEMGRVMEDDEANVHITMKELWKLRKFSEEEAPDEVLQTKVVGMQEVRRDFPKWKEAVENEIRSLFETKGALRKVSPEEMEERKKKGELDIIPSKLVCTLKPDPTNPKGKRKVRIVACGNFVTAEGADKNELFASGSDAIAVRLAVDEAAKRGWSGKSMDIRTAFLNAPMELDEEAEERKLKEKEEGKGIRLAEAKDRIRARHARDVERQQQKDEEEEREEEEALWRRVAEARSSHAAEAKAQPKRRAAKAKMKPKAKARAAEEEEEEEARRDREELRQRLEEEEEAEGRLAAAMARLPCHTPTSRPSTGQAASSTQRIPHTPKATAPRVPQTPRTAPSTSWPTTSPLRRSMACDLGFGRGAASSATSSMPLLGGGMMMEVELDPNEEPANVVGKGDLMAAKGKGKGSRDDGGGGKGKKGGDEGFRPIITPWGTRFHTHRFCPTLANSRNLTMSPWCVACAPDGVGLREPVFCIEPGRTNHADGDCHPNARQYQICNICLEIEES</sequence>
<feature type="compositionally biased region" description="Basic and acidic residues" evidence="3">
    <location>
        <begin position="2029"/>
        <end position="2040"/>
    </location>
</feature>
<feature type="compositionally biased region" description="Basic and acidic residues" evidence="3">
    <location>
        <begin position="1667"/>
        <end position="1713"/>
    </location>
</feature>
<feature type="compositionally biased region" description="Basic and acidic residues" evidence="3">
    <location>
        <begin position="1727"/>
        <end position="1743"/>
    </location>
</feature>
<feature type="region of interest" description="Disordered" evidence="3">
    <location>
        <begin position="919"/>
        <end position="962"/>
    </location>
</feature>
<feature type="compositionally biased region" description="Basic residues" evidence="3">
    <location>
        <begin position="2070"/>
        <end position="2086"/>
    </location>
</feature>
<evidence type="ECO:0000259" key="5">
    <source>
        <dbReference type="PROSITE" id="PS50158"/>
    </source>
</evidence>
<feature type="compositionally biased region" description="Basic and acidic residues" evidence="3">
    <location>
        <begin position="1018"/>
        <end position="1056"/>
    </location>
</feature>
<feature type="zinc finger region" description="C3H1-type" evidence="1">
    <location>
        <begin position="963"/>
        <end position="991"/>
    </location>
</feature>
<feature type="region of interest" description="Disordered" evidence="3">
    <location>
        <begin position="247"/>
        <end position="436"/>
    </location>
</feature>
<feature type="region of interest" description="Disordered" evidence="3">
    <location>
        <begin position="2227"/>
        <end position="2252"/>
    </location>
</feature>